<sequence>MTTVTVCGSPVSDHTELVGIICNENHQTFGPVADQLRSQGYEVAFFQPGVELYPVDLDPLALLVNKKTEPASFRALQYAETHGIPTWNGTTVFLLNARLVAKKALEVAGFRVPPVSLTPPDGPYVAKEAFDWHTQAVPTIGGEGDFYEPLLDAEPFDFKYYIVDDGLTQHVRCVLARSKLYGEKECLGLVDPDPDVLPKLEHLLALTGARALGVDVIVADGTNYAVDVNPTMSFRDAELADAVTDSIVDCLRTAPPRLRVER</sequence>
<proteinExistence type="predicted"/>
<evidence type="ECO:0008006" key="3">
    <source>
        <dbReference type="Google" id="ProtNLM"/>
    </source>
</evidence>
<reference evidence="2" key="1">
    <citation type="submission" date="2016-10" db="EMBL/GenBank/DDBJ databases">
        <authorList>
            <person name="Varghese N."/>
            <person name="Submissions S."/>
        </authorList>
    </citation>
    <scope>NUCLEOTIDE SEQUENCE [LARGE SCALE GENOMIC DNA]</scope>
    <source>
        <strain evidence="2">CGMCC 1.7738</strain>
    </source>
</reference>
<evidence type="ECO:0000313" key="1">
    <source>
        <dbReference type="EMBL" id="SFL23729.1"/>
    </source>
</evidence>
<dbReference type="AlphaFoldDB" id="A0A1I4G1W4"/>
<protein>
    <recommendedName>
        <fullName evidence="3">Ribosomal protein S6--L-glutamate ligase</fullName>
    </recommendedName>
</protein>
<dbReference type="EMBL" id="FOTC01000003">
    <property type="protein sequence ID" value="SFL23729.1"/>
    <property type="molecule type" value="Genomic_DNA"/>
</dbReference>
<gene>
    <name evidence="1" type="ORF">SAMN04487950_2979</name>
</gene>
<name>A0A1I4G1W4_9EURY</name>
<keyword evidence="2" id="KW-1185">Reference proteome</keyword>
<accession>A0A1I4G1W4</accession>
<organism evidence="1 2">
    <name type="scientific">Halogranum rubrum</name>
    <dbReference type="NCBI Taxonomy" id="553466"/>
    <lineage>
        <taxon>Archaea</taxon>
        <taxon>Methanobacteriati</taxon>
        <taxon>Methanobacteriota</taxon>
        <taxon>Stenosarchaea group</taxon>
        <taxon>Halobacteria</taxon>
        <taxon>Halobacteriales</taxon>
        <taxon>Haloferacaceae</taxon>
    </lineage>
</organism>
<dbReference type="RefSeq" id="WP_177197652.1">
    <property type="nucleotide sequence ID" value="NZ_FOTC01000003.1"/>
</dbReference>
<dbReference type="SUPFAM" id="SSF56059">
    <property type="entry name" value="Glutathione synthetase ATP-binding domain-like"/>
    <property type="match status" value="1"/>
</dbReference>
<evidence type="ECO:0000313" key="2">
    <source>
        <dbReference type="Proteomes" id="UP000199607"/>
    </source>
</evidence>
<dbReference type="Proteomes" id="UP000199607">
    <property type="component" value="Unassembled WGS sequence"/>
</dbReference>